<dbReference type="GO" id="GO:0005524">
    <property type="term" value="F:ATP binding"/>
    <property type="evidence" value="ECO:0007669"/>
    <property type="project" value="UniProtKB-KW"/>
</dbReference>
<sequence>MAEIVTITPNPSIDLSFSVERLVDTVKLRCGEPRKDAGGGGINVARVLRRLGSECLAIHLAGGHTGLALDALLDAERVPYKCIFIGNDTRENVTVLETSSRREFRFIMPGPTVTEAEWRRCLRYLDVLDPQPRYVVASGSLAQGMPHDFYARIARWAQTNCVRMVLDASGDALAAALEVGVFMVKPSLDELRELTGAPLADASEWRDAARHLVGRGRARNVALTLGGRGAILATEDRIVSLPAIPVNVVSAVGAGDSFLAAMVWALDHDANAEEALRYAIAAGCAAVLRPGTALCHPADVIHMYRESYGVMPCEVGL</sequence>
<evidence type="ECO:0000259" key="7">
    <source>
        <dbReference type="Pfam" id="PF00294"/>
    </source>
</evidence>
<evidence type="ECO:0000256" key="4">
    <source>
        <dbReference type="ARBA" id="ARBA00022777"/>
    </source>
</evidence>
<dbReference type="InterPro" id="IPR017583">
    <property type="entry name" value="Tagatose/fructose_Pkinase"/>
</dbReference>
<comment type="caution">
    <text evidence="8">The sequence shown here is derived from an EMBL/GenBank/DDBJ whole genome shotgun (WGS) entry which is preliminary data.</text>
</comment>
<dbReference type="GO" id="GO:0003872">
    <property type="term" value="F:6-phosphofructokinase activity"/>
    <property type="evidence" value="ECO:0007669"/>
    <property type="project" value="TreeGrafter"/>
</dbReference>
<keyword evidence="2 6" id="KW-0808">Transferase</keyword>
<dbReference type="InterPro" id="IPR011611">
    <property type="entry name" value="PfkB_dom"/>
</dbReference>
<proteinExistence type="inferred from homology"/>
<organism evidence="8 9">
    <name type="scientific">Trinickia symbiotica</name>
    <dbReference type="NCBI Taxonomy" id="863227"/>
    <lineage>
        <taxon>Bacteria</taxon>
        <taxon>Pseudomonadati</taxon>
        <taxon>Pseudomonadota</taxon>
        <taxon>Betaproteobacteria</taxon>
        <taxon>Burkholderiales</taxon>
        <taxon>Burkholderiaceae</taxon>
        <taxon>Trinickia</taxon>
    </lineage>
</organism>
<keyword evidence="4 8" id="KW-0418">Kinase</keyword>
<dbReference type="Gene3D" id="3.40.1190.20">
    <property type="match status" value="1"/>
</dbReference>
<dbReference type="Proteomes" id="UP000240638">
    <property type="component" value="Unassembled WGS sequence"/>
</dbReference>
<dbReference type="PROSITE" id="PS00583">
    <property type="entry name" value="PFKB_KINASES_1"/>
    <property type="match status" value="1"/>
</dbReference>
<evidence type="ECO:0000313" key="9">
    <source>
        <dbReference type="Proteomes" id="UP000240638"/>
    </source>
</evidence>
<protein>
    <recommendedName>
        <fullName evidence="6">Phosphofructokinase</fullName>
    </recommendedName>
</protein>
<dbReference type="PANTHER" id="PTHR46566">
    <property type="entry name" value="1-PHOSPHOFRUCTOKINASE-RELATED"/>
    <property type="match status" value="1"/>
</dbReference>
<dbReference type="EMBL" id="PYUC01000010">
    <property type="protein sequence ID" value="PTB18943.1"/>
    <property type="molecule type" value="Genomic_DNA"/>
</dbReference>
<dbReference type="Pfam" id="PF00294">
    <property type="entry name" value="PfkB"/>
    <property type="match status" value="1"/>
</dbReference>
<dbReference type="SUPFAM" id="SSF53613">
    <property type="entry name" value="Ribokinase-like"/>
    <property type="match status" value="1"/>
</dbReference>
<evidence type="ECO:0000256" key="3">
    <source>
        <dbReference type="ARBA" id="ARBA00022741"/>
    </source>
</evidence>
<dbReference type="RefSeq" id="WP_107152529.1">
    <property type="nucleotide sequence ID" value="NZ_PYUC01000010.1"/>
</dbReference>
<dbReference type="AlphaFoldDB" id="A0A2T3XQZ0"/>
<evidence type="ECO:0000256" key="6">
    <source>
        <dbReference type="PIRNR" id="PIRNR000535"/>
    </source>
</evidence>
<dbReference type="CDD" id="cd01164">
    <property type="entry name" value="FruK_PfkB_like"/>
    <property type="match status" value="1"/>
</dbReference>
<dbReference type="FunFam" id="3.40.1190.20:FF:000001">
    <property type="entry name" value="Phosphofructokinase"/>
    <property type="match status" value="1"/>
</dbReference>
<dbReference type="InterPro" id="IPR002173">
    <property type="entry name" value="Carboh/pur_kinase_PfkB_CS"/>
</dbReference>
<keyword evidence="5" id="KW-0067">ATP-binding</keyword>
<feature type="domain" description="Carbohydrate kinase PfkB" evidence="7">
    <location>
        <begin position="13"/>
        <end position="297"/>
    </location>
</feature>
<gene>
    <name evidence="8" type="ORF">C9I57_20875</name>
</gene>
<dbReference type="PIRSF" id="PIRSF000535">
    <property type="entry name" value="1PFK/6PFK/LacC"/>
    <property type="match status" value="1"/>
</dbReference>
<dbReference type="NCBIfam" id="TIGR03168">
    <property type="entry name" value="1-PFK"/>
    <property type="match status" value="1"/>
</dbReference>
<comment type="similarity">
    <text evidence="1 6">Belongs to the carbohydrate kinase PfkB family.</text>
</comment>
<evidence type="ECO:0000256" key="1">
    <source>
        <dbReference type="ARBA" id="ARBA00010688"/>
    </source>
</evidence>
<accession>A0A2T3XQZ0</accession>
<reference evidence="8 9" key="1">
    <citation type="submission" date="2018-03" db="EMBL/GenBank/DDBJ databases">
        <title>Whole genome analyses suggest that Burkholderia sensu lato contains two further novel genera in the rhizoxinica-symbiotica group Mycetohabitans gen. nov., and Trinickia gen. nov.: implications for the evolution of diazotrophy and nodulation in the Burkholderiaceae.</title>
        <authorList>
            <person name="Estrada De Los Santos P."/>
            <person name="Palmer M."/>
            <person name="Chavez-Ramirez B."/>
            <person name="Steenkamp E.T."/>
            <person name="Hirsch A.M."/>
            <person name="Manyaka P."/>
            <person name="Maluk M."/>
            <person name="Lafos M."/>
            <person name="Crook M."/>
            <person name="Gross E."/>
            <person name="Simon M.F."/>
            <person name="Bueno Dos Reis Junior F."/>
            <person name="Poole P.S."/>
            <person name="Venter S.N."/>
            <person name="James E.K."/>
        </authorList>
    </citation>
    <scope>NUCLEOTIDE SEQUENCE [LARGE SCALE GENOMIC DNA]</scope>
    <source>
        <strain evidence="8 9">JPY-366</strain>
    </source>
</reference>
<evidence type="ECO:0000256" key="5">
    <source>
        <dbReference type="ARBA" id="ARBA00022840"/>
    </source>
</evidence>
<evidence type="ECO:0000313" key="8">
    <source>
        <dbReference type="EMBL" id="PTB18943.1"/>
    </source>
</evidence>
<name>A0A2T3XQZ0_9BURK</name>
<evidence type="ECO:0000256" key="2">
    <source>
        <dbReference type="ARBA" id="ARBA00022679"/>
    </source>
</evidence>
<keyword evidence="3" id="KW-0547">Nucleotide-binding</keyword>
<dbReference type="InterPro" id="IPR029056">
    <property type="entry name" value="Ribokinase-like"/>
</dbReference>
<dbReference type="PANTHER" id="PTHR46566:SF2">
    <property type="entry name" value="ATP-DEPENDENT 6-PHOSPHOFRUCTOKINASE ISOZYME 2"/>
    <property type="match status" value="1"/>
</dbReference>
<dbReference type="GO" id="GO:0005829">
    <property type="term" value="C:cytosol"/>
    <property type="evidence" value="ECO:0007669"/>
    <property type="project" value="TreeGrafter"/>
</dbReference>